<evidence type="ECO:0000256" key="4">
    <source>
        <dbReference type="ARBA" id="ARBA00023040"/>
    </source>
</evidence>
<dbReference type="Gene3D" id="1.20.1070.10">
    <property type="entry name" value="Rhodopsin 7-helix transmembrane proteins"/>
    <property type="match status" value="1"/>
</dbReference>
<keyword evidence="2 8" id="KW-0812">Transmembrane</keyword>
<dbReference type="AlphaFoldDB" id="A0A816BU78"/>
<keyword evidence="11" id="KW-1185">Reference proteome</keyword>
<feature type="domain" description="G-protein coupled receptors family 1 profile" evidence="9">
    <location>
        <begin position="27"/>
        <end position="270"/>
    </location>
</feature>
<dbReference type="PANTHER" id="PTHR24240">
    <property type="entry name" value="OPSIN"/>
    <property type="match status" value="1"/>
</dbReference>
<evidence type="ECO:0000313" key="11">
    <source>
        <dbReference type="Proteomes" id="UP000663828"/>
    </source>
</evidence>
<name>A0A816BU78_ADIRI</name>
<evidence type="ECO:0000256" key="2">
    <source>
        <dbReference type="ARBA" id="ARBA00022692"/>
    </source>
</evidence>
<dbReference type="EMBL" id="CAJNOR010007235">
    <property type="protein sequence ID" value="CAF1613416.1"/>
    <property type="molecule type" value="Genomic_DNA"/>
</dbReference>
<keyword evidence="4" id="KW-0297">G-protein coupled receptor</keyword>
<keyword evidence="3 8" id="KW-1133">Transmembrane helix</keyword>
<evidence type="ECO:0000256" key="3">
    <source>
        <dbReference type="ARBA" id="ARBA00022989"/>
    </source>
</evidence>
<dbReference type="SUPFAM" id="SSF81321">
    <property type="entry name" value="Family A G protein-coupled receptor-like"/>
    <property type="match status" value="1"/>
</dbReference>
<dbReference type="PROSITE" id="PS50262">
    <property type="entry name" value="G_PROTEIN_RECEP_F1_2"/>
    <property type="match status" value="1"/>
</dbReference>
<comment type="caution">
    <text evidence="10">The sequence shown here is derived from an EMBL/GenBank/DDBJ whole genome shotgun (WGS) entry which is preliminary data.</text>
</comment>
<feature type="transmembrane region" description="Helical" evidence="8">
    <location>
        <begin position="47"/>
        <end position="65"/>
    </location>
</feature>
<gene>
    <name evidence="10" type="ORF">XAT740_LOCUS49220</name>
</gene>
<dbReference type="GO" id="GO:0016020">
    <property type="term" value="C:membrane"/>
    <property type="evidence" value="ECO:0007669"/>
    <property type="project" value="UniProtKB-SubCell"/>
</dbReference>
<dbReference type="GO" id="GO:0004930">
    <property type="term" value="F:G protein-coupled receptor activity"/>
    <property type="evidence" value="ECO:0007669"/>
    <property type="project" value="UniProtKB-KW"/>
</dbReference>
<feature type="transmembrane region" description="Helical" evidence="8">
    <location>
        <begin position="131"/>
        <end position="154"/>
    </location>
</feature>
<evidence type="ECO:0000313" key="10">
    <source>
        <dbReference type="EMBL" id="CAF1613416.1"/>
    </source>
</evidence>
<evidence type="ECO:0000256" key="8">
    <source>
        <dbReference type="SAM" id="Phobius"/>
    </source>
</evidence>
<evidence type="ECO:0000256" key="1">
    <source>
        <dbReference type="ARBA" id="ARBA00004141"/>
    </source>
</evidence>
<dbReference type="Proteomes" id="UP000663828">
    <property type="component" value="Unassembled WGS sequence"/>
</dbReference>
<evidence type="ECO:0000256" key="5">
    <source>
        <dbReference type="ARBA" id="ARBA00023136"/>
    </source>
</evidence>
<feature type="transmembrane region" description="Helical" evidence="8">
    <location>
        <begin position="12"/>
        <end position="35"/>
    </location>
</feature>
<feature type="transmembrane region" description="Helical" evidence="8">
    <location>
        <begin position="85"/>
        <end position="110"/>
    </location>
</feature>
<keyword evidence="7" id="KW-0807">Transducer</keyword>
<dbReference type="InterPro" id="IPR017452">
    <property type="entry name" value="GPCR_Rhodpsn_7TM"/>
</dbReference>
<reference evidence="10" key="1">
    <citation type="submission" date="2021-02" db="EMBL/GenBank/DDBJ databases">
        <authorList>
            <person name="Nowell W R."/>
        </authorList>
    </citation>
    <scope>NUCLEOTIDE SEQUENCE</scope>
</reference>
<keyword evidence="5 8" id="KW-0472">Membrane</keyword>
<accession>A0A816BU78</accession>
<keyword evidence="6" id="KW-0675">Receptor</keyword>
<feature type="transmembrane region" description="Helical" evidence="8">
    <location>
        <begin position="174"/>
        <end position="197"/>
    </location>
</feature>
<evidence type="ECO:0000256" key="7">
    <source>
        <dbReference type="ARBA" id="ARBA00023224"/>
    </source>
</evidence>
<feature type="transmembrane region" description="Helical" evidence="8">
    <location>
        <begin position="249"/>
        <end position="273"/>
    </location>
</feature>
<feature type="transmembrane region" description="Helical" evidence="8">
    <location>
        <begin position="217"/>
        <end position="237"/>
    </location>
</feature>
<protein>
    <recommendedName>
        <fullName evidence="9">G-protein coupled receptors family 1 profile domain-containing protein</fullName>
    </recommendedName>
</protein>
<evidence type="ECO:0000256" key="6">
    <source>
        <dbReference type="ARBA" id="ARBA00023170"/>
    </source>
</evidence>
<dbReference type="InterPro" id="IPR050125">
    <property type="entry name" value="GPCR_opsins"/>
</dbReference>
<organism evidence="10 11">
    <name type="scientific">Adineta ricciae</name>
    <name type="common">Rotifer</name>
    <dbReference type="NCBI Taxonomy" id="249248"/>
    <lineage>
        <taxon>Eukaryota</taxon>
        <taxon>Metazoa</taxon>
        <taxon>Spiralia</taxon>
        <taxon>Gnathifera</taxon>
        <taxon>Rotifera</taxon>
        <taxon>Eurotatoria</taxon>
        <taxon>Bdelloidea</taxon>
        <taxon>Adinetida</taxon>
        <taxon>Adinetidae</taxon>
        <taxon>Adineta</taxon>
    </lineage>
</organism>
<comment type="subcellular location">
    <subcellularLocation>
        <location evidence="1">Membrane</location>
        <topology evidence="1">Multi-pass membrane protein</topology>
    </subcellularLocation>
</comment>
<evidence type="ECO:0000259" key="9">
    <source>
        <dbReference type="PROSITE" id="PS50262"/>
    </source>
</evidence>
<sequence>MMFNRVFHEIVNVLFLISCLFIVIPTLTILFIILYNWHNHFRSVSNLLMCNSCICLIFLVITYSIQTPSFIRQIYFDESQSSLLFCQISACLATFSTGIVAHSCLVQAIYRFCLLILSKHKNLLTFRTNSIIILISWLINLLIAVGMFISPFAYQYDPESHFCTLTTHYFPTSFSISILFVFVTALTLIILYGIILYQTINQFDLNSRSRNRRNQKLFHYIIFTVSLHVLGGIPYIICLLMNRFGRAPASLYSIEVLSLTFTSAIHSIFLFGVNRQVRQILFRKRNQVSSHPMNIRKTIQPLPVIS</sequence>
<proteinExistence type="predicted"/>